<evidence type="ECO:0000313" key="1">
    <source>
        <dbReference type="EMBL" id="ASV31470.1"/>
    </source>
</evidence>
<dbReference type="OrthoDB" id="9814826at2"/>
<evidence type="ECO:0000313" key="2">
    <source>
        <dbReference type="Proteomes" id="UP000215244"/>
    </source>
</evidence>
<organism evidence="1 2">
    <name type="scientific">Maribacter cobaltidurans</name>
    <dbReference type="NCBI Taxonomy" id="1178778"/>
    <lineage>
        <taxon>Bacteria</taxon>
        <taxon>Pseudomonadati</taxon>
        <taxon>Bacteroidota</taxon>
        <taxon>Flavobacteriia</taxon>
        <taxon>Flavobacteriales</taxon>
        <taxon>Flavobacteriaceae</taxon>
        <taxon>Maribacter</taxon>
    </lineage>
</organism>
<reference evidence="1 2" key="1">
    <citation type="submission" date="2017-08" db="EMBL/GenBank/DDBJ databases">
        <title>The complete genome sequence of Maribacter sp. B1, isolated from deep-sea sediment.</title>
        <authorList>
            <person name="Wu Y.-H."/>
            <person name="Cheng H."/>
            <person name="Xu X.-W."/>
        </authorList>
    </citation>
    <scope>NUCLEOTIDE SEQUENCE [LARGE SCALE GENOMIC DNA]</scope>
    <source>
        <strain evidence="1 2">B1</strain>
    </source>
</reference>
<dbReference type="SUPFAM" id="SSF63380">
    <property type="entry name" value="Riboflavin synthase domain-like"/>
    <property type="match status" value="1"/>
</dbReference>
<dbReference type="KEGG" id="marb:CJ263_15290"/>
<gene>
    <name evidence="1" type="ORF">CJ263_15290</name>
</gene>
<dbReference type="Proteomes" id="UP000215244">
    <property type="component" value="Chromosome"/>
</dbReference>
<dbReference type="PROSITE" id="PS51384">
    <property type="entry name" value="FAD_FR"/>
    <property type="match status" value="1"/>
</dbReference>
<dbReference type="GO" id="GO:0016491">
    <property type="term" value="F:oxidoreductase activity"/>
    <property type="evidence" value="ECO:0007669"/>
    <property type="project" value="InterPro"/>
</dbReference>
<name>A0A223V8L6_9FLAO</name>
<accession>A0A223V8L6</accession>
<protein>
    <submittedName>
        <fullName evidence="1">Uncharacterized protein</fullName>
    </submittedName>
</protein>
<dbReference type="RefSeq" id="WP_034887672.1">
    <property type="nucleotide sequence ID" value="NZ_BMJL01000019.1"/>
</dbReference>
<dbReference type="Pfam" id="PF08021">
    <property type="entry name" value="FAD_binding_9"/>
    <property type="match status" value="1"/>
</dbReference>
<proteinExistence type="predicted"/>
<keyword evidence="2" id="KW-1185">Reference proteome</keyword>
<dbReference type="AlphaFoldDB" id="A0A223V8L6"/>
<dbReference type="InterPro" id="IPR017927">
    <property type="entry name" value="FAD-bd_FR_type"/>
</dbReference>
<dbReference type="EMBL" id="CP022957">
    <property type="protein sequence ID" value="ASV31470.1"/>
    <property type="molecule type" value="Genomic_DNA"/>
</dbReference>
<dbReference type="InterPro" id="IPR013113">
    <property type="entry name" value="SIP_FAD-bd"/>
</dbReference>
<dbReference type="Gene3D" id="2.40.30.10">
    <property type="entry name" value="Translation factors"/>
    <property type="match status" value="1"/>
</dbReference>
<dbReference type="InterPro" id="IPR017938">
    <property type="entry name" value="Riboflavin_synthase-like_b-brl"/>
</dbReference>
<sequence length="127" mass="14259">MKVIPGHTCRVIKKTQLTKNMLRIDFEISQSNSAIVFKPGCYVKLHLPVANRKKPKVRTYTLKNYDEVNKILTIDFALHQPAGIATNWAMCAWAIELNALFLFGAVGLIFTGAGKYSIDYRLGKKTA</sequence>